<dbReference type="Gene3D" id="3.40.50.410">
    <property type="entry name" value="von Willebrand factor, type A domain"/>
    <property type="match status" value="1"/>
</dbReference>
<feature type="compositionally biased region" description="Low complexity" evidence="1">
    <location>
        <begin position="114"/>
        <end position="127"/>
    </location>
</feature>
<gene>
    <name evidence="3" type="ORF">jhhlp_001493</name>
</gene>
<dbReference type="Pfam" id="PF00092">
    <property type="entry name" value="VWA"/>
    <property type="match status" value="1"/>
</dbReference>
<sequence>MASPNSTPAVLLHPATSSTTSTNSDPSSPMSSKSFFGGIKDKIRRRSPSPKVAAGPVQSAPVQSAPVRTTPAAVNAFHDSSFPGRNRSGATRRPPSINDPPPAYGDVVGETPSRRAGSSAVRAPSPARSIASVITTPEDPYAFLSTFDTVFVIDDSGSMRGRSWREVREALRTITPICADHDSDGIDIYFLNHKSKLAADAKAGKAAGGYRGFKNPSAVEALFESIQPFGGTPTGTRLQNIIKPYIQLLEANKDEMESVKPVNIIVITDGVPSDDVEGVLLSTAKKLDKIDAPPYQVGVQFFQVGNEPGARDALKELDDGLTEMMGGDVRDMVDTVTWSGQSGQVQTLTGDAILKVVLGAVVRRLDRR</sequence>
<dbReference type="InterPro" id="IPR036465">
    <property type="entry name" value="vWFA_dom_sf"/>
</dbReference>
<evidence type="ECO:0000259" key="2">
    <source>
        <dbReference type="PROSITE" id="PS50234"/>
    </source>
</evidence>
<comment type="caution">
    <text evidence="3">The sequence shown here is derived from an EMBL/GenBank/DDBJ whole genome shotgun (WGS) entry which is preliminary data.</text>
</comment>
<name>A0A2N3NID9_9PEZI</name>
<accession>A0A2N3NID9</accession>
<dbReference type="VEuPathDB" id="FungiDB:jhhlp_001493"/>
<feature type="region of interest" description="Disordered" evidence="1">
    <location>
        <begin position="1"/>
        <end position="127"/>
    </location>
</feature>
<dbReference type="Proteomes" id="UP000233524">
    <property type="component" value="Unassembled WGS sequence"/>
</dbReference>
<dbReference type="InParanoid" id="A0A2N3NID9"/>
<dbReference type="PANTHER" id="PTHR34706:SF1">
    <property type="entry name" value="VWFA DOMAIN-CONTAINING PROTEIN"/>
    <property type="match status" value="1"/>
</dbReference>
<evidence type="ECO:0000313" key="4">
    <source>
        <dbReference type="Proteomes" id="UP000233524"/>
    </source>
</evidence>
<proteinExistence type="predicted"/>
<reference evidence="3 4" key="1">
    <citation type="journal article" date="2017" name="G3 (Bethesda)">
        <title>First Draft Genome Sequence of the Pathogenic Fungus Lomentospora prolificans (Formerly Scedosporium prolificans).</title>
        <authorList>
            <person name="Luo R."/>
            <person name="Zimin A."/>
            <person name="Workman R."/>
            <person name="Fan Y."/>
            <person name="Pertea G."/>
            <person name="Grossman N."/>
            <person name="Wear M.P."/>
            <person name="Jia B."/>
            <person name="Miller H."/>
            <person name="Casadevall A."/>
            <person name="Timp W."/>
            <person name="Zhang S.X."/>
            <person name="Salzberg S.L."/>
        </authorList>
    </citation>
    <scope>NUCLEOTIDE SEQUENCE [LARGE SCALE GENOMIC DNA]</scope>
    <source>
        <strain evidence="3 4">JHH-5317</strain>
    </source>
</reference>
<dbReference type="STRING" id="41688.A0A2N3NID9"/>
<keyword evidence="4" id="KW-1185">Reference proteome</keyword>
<feature type="domain" description="VWFA" evidence="2">
    <location>
        <begin position="148"/>
        <end position="318"/>
    </location>
</feature>
<dbReference type="InterPro" id="IPR002035">
    <property type="entry name" value="VWF_A"/>
</dbReference>
<evidence type="ECO:0000256" key="1">
    <source>
        <dbReference type="SAM" id="MobiDB-lite"/>
    </source>
</evidence>
<dbReference type="EMBL" id="NLAX01000004">
    <property type="protein sequence ID" value="PKS12194.1"/>
    <property type="molecule type" value="Genomic_DNA"/>
</dbReference>
<organism evidence="3 4">
    <name type="scientific">Lomentospora prolificans</name>
    <dbReference type="NCBI Taxonomy" id="41688"/>
    <lineage>
        <taxon>Eukaryota</taxon>
        <taxon>Fungi</taxon>
        <taxon>Dikarya</taxon>
        <taxon>Ascomycota</taxon>
        <taxon>Pezizomycotina</taxon>
        <taxon>Sordariomycetes</taxon>
        <taxon>Hypocreomycetidae</taxon>
        <taxon>Microascales</taxon>
        <taxon>Microascaceae</taxon>
        <taxon>Lomentospora</taxon>
    </lineage>
</organism>
<dbReference type="PANTHER" id="PTHR34706">
    <property type="entry name" value="SLR1338 PROTEIN"/>
    <property type="match status" value="1"/>
</dbReference>
<dbReference type="AlphaFoldDB" id="A0A2N3NID9"/>
<dbReference type="OrthoDB" id="2142040at2759"/>
<feature type="compositionally biased region" description="Low complexity" evidence="1">
    <location>
        <begin position="14"/>
        <end position="34"/>
    </location>
</feature>
<dbReference type="SMART" id="SM00327">
    <property type="entry name" value="VWA"/>
    <property type="match status" value="1"/>
</dbReference>
<dbReference type="PROSITE" id="PS50234">
    <property type="entry name" value="VWFA"/>
    <property type="match status" value="1"/>
</dbReference>
<protein>
    <recommendedName>
        <fullName evidence="2">VWFA domain-containing protein</fullName>
    </recommendedName>
</protein>
<dbReference type="SUPFAM" id="SSF53300">
    <property type="entry name" value="vWA-like"/>
    <property type="match status" value="1"/>
</dbReference>
<evidence type="ECO:0000313" key="3">
    <source>
        <dbReference type="EMBL" id="PKS12194.1"/>
    </source>
</evidence>